<dbReference type="EMBL" id="PQFF01000007">
    <property type="protein sequence ID" value="RHZ89917.1"/>
    <property type="molecule type" value="Genomic_DNA"/>
</dbReference>
<dbReference type="OrthoDB" id="2435398at2759"/>
<evidence type="ECO:0000313" key="1">
    <source>
        <dbReference type="EMBL" id="RHZ89917.1"/>
    </source>
</evidence>
<evidence type="ECO:0000313" key="2">
    <source>
        <dbReference type="Proteomes" id="UP000266861"/>
    </source>
</evidence>
<name>A0A397JQI9_9GLOM</name>
<comment type="caution">
    <text evidence="1">The sequence shown here is derived from an EMBL/GenBank/DDBJ whole genome shotgun (WGS) entry which is preliminary data.</text>
</comment>
<dbReference type="AlphaFoldDB" id="A0A397JQI9"/>
<gene>
    <name evidence="1" type="ORF">Glove_9g179</name>
</gene>
<organism evidence="1 2">
    <name type="scientific">Diversispora epigaea</name>
    <dbReference type="NCBI Taxonomy" id="1348612"/>
    <lineage>
        <taxon>Eukaryota</taxon>
        <taxon>Fungi</taxon>
        <taxon>Fungi incertae sedis</taxon>
        <taxon>Mucoromycota</taxon>
        <taxon>Glomeromycotina</taxon>
        <taxon>Glomeromycetes</taxon>
        <taxon>Diversisporales</taxon>
        <taxon>Diversisporaceae</taxon>
        <taxon>Diversispora</taxon>
    </lineage>
</organism>
<protein>
    <submittedName>
        <fullName evidence="1">Uncharacterized protein</fullName>
    </submittedName>
</protein>
<dbReference type="Proteomes" id="UP000266861">
    <property type="component" value="Unassembled WGS sequence"/>
</dbReference>
<accession>A0A397JQI9</accession>
<proteinExistence type="predicted"/>
<keyword evidence="2" id="KW-1185">Reference proteome</keyword>
<reference evidence="1 2" key="1">
    <citation type="submission" date="2018-08" db="EMBL/GenBank/DDBJ databases">
        <title>Genome and evolution of the arbuscular mycorrhizal fungus Diversispora epigaea (formerly Glomus versiforme) and its bacterial endosymbionts.</title>
        <authorList>
            <person name="Sun X."/>
            <person name="Fei Z."/>
            <person name="Harrison M."/>
        </authorList>
    </citation>
    <scope>NUCLEOTIDE SEQUENCE [LARGE SCALE GENOMIC DNA]</scope>
    <source>
        <strain evidence="1 2">IT104</strain>
    </source>
</reference>
<sequence length="112" mass="13491">METLVKSVEEFSKITDTRINAEKSHLICINNRSKNKEDRTIKFLGGEIFAEYKFEQNTWSYQKTQFYSFYQLFNLNDGQLQLHGKNLNNSKNMTTTIPEFYRQTNLFWKWTK</sequence>